<dbReference type="Gene3D" id="3.40.50.620">
    <property type="entry name" value="HUPs"/>
    <property type="match status" value="1"/>
</dbReference>
<evidence type="ECO:0000256" key="2">
    <source>
        <dbReference type="ARBA" id="ARBA00006191"/>
    </source>
</evidence>
<dbReference type="InterPro" id="IPR023382">
    <property type="entry name" value="MnmA-like_central_sf"/>
</dbReference>
<keyword evidence="9" id="KW-0694">RNA-binding</keyword>
<dbReference type="Pfam" id="PF20259">
    <property type="entry name" value="tRNA_Me_trans_M"/>
    <property type="match status" value="1"/>
</dbReference>
<dbReference type="EMBL" id="KZ155785">
    <property type="protein sequence ID" value="OUS46065.1"/>
    <property type="molecule type" value="Genomic_DNA"/>
</dbReference>
<gene>
    <name evidence="14" type="ORF">BE221DRAFT_192754</name>
</gene>
<dbReference type="GO" id="GO:0002143">
    <property type="term" value="P:tRNA wobble position uridine thiolation"/>
    <property type="evidence" value="ECO:0007669"/>
    <property type="project" value="TreeGrafter"/>
</dbReference>
<dbReference type="eggNOG" id="KOG2805">
    <property type="taxonomic scope" value="Eukaryota"/>
</dbReference>
<keyword evidence="4" id="KW-0820">tRNA-binding</keyword>
<keyword evidence="8" id="KW-0067">ATP-binding</keyword>
<dbReference type="Proteomes" id="UP000195557">
    <property type="component" value="Unassembled WGS sequence"/>
</dbReference>
<evidence type="ECO:0000256" key="5">
    <source>
        <dbReference type="ARBA" id="ARBA00022679"/>
    </source>
</evidence>
<dbReference type="GO" id="GO:0005524">
    <property type="term" value="F:ATP binding"/>
    <property type="evidence" value="ECO:0007669"/>
    <property type="project" value="UniProtKB-KW"/>
</dbReference>
<dbReference type="CDD" id="cd01998">
    <property type="entry name" value="MnmA_TRMU-like"/>
    <property type="match status" value="1"/>
</dbReference>
<dbReference type="InterPro" id="IPR014729">
    <property type="entry name" value="Rossmann-like_a/b/a_fold"/>
</dbReference>
<evidence type="ECO:0000256" key="4">
    <source>
        <dbReference type="ARBA" id="ARBA00022555"/>
    </source>
</evidence>
<evidence type="ECO:0000259" key="13">
    <source>
        <dbReference type="Pfam" id="PF20259"/>
    </source>
</evidence>
<dbReference type="Gene3D" id="2.40.30.10">
    <property type="entry name" value="Translation factors"/>
    <property type="match status" value="1"/>
</dbReference>
<accession>A0A1Y5IGC8</accession>
<proteinExistence type="inferred from homology"/>
<dbReference type="AlphaFoldDB" id="A0A1Y5IGC8"/>
<dbReference type="GO" id="GO:0000049">
    <property type="term" value="F:tRNA binding"/>
    <property type="evidence" value="ECO:0007669"/>
    <property type="project" value="UniProtKB-KW"/>
</dbReference>
<keyword evidence="10" id="KW-1015">Disulfide bond</keyword>
<dbReference type="PANTHER" id="PTHR11933">
    <property type="entry name" value="TRNA 5-METHYLAMINOMETHYL-2-THIOURIDYLATE -METHYLTRANSFERASE"/>
    <property type="match status" value="1"/>
</dbReference>
<evidence type="ECO:0000259" key="12">
    <source>
        <dbReference type="Pfam" id="PF20258"/>
    </source>
</evidence>
<evidence type="ECO:0000256" key="10">
    <source>
        <dbReference type="ARBA" id="ARBA00023157"/>
    </source>
</evidence>
<organism evidence="14">
    <name type="scientific">Ostreococcus tauri</name>
    <name type="common">Marine green alga</name>
    <dbReference type="NCBI Taxonomy" id="70448"/>
    <lineage>
        <taxon>Eukaryota</taxon>
        <taxon>Viridiplantae</taxon>
        <taxon>Chlorophyta</taxon>
        <taxon>Mamiellophyceae</taxon>
        <taxon>Mamiellales</taxon>
        <taxon>Bathycoccaceae</taxon>
        <taxon>Ostreococcus</taxon>
    </lineage>
</organism>
<dbReference type="NCBIfam" id="TIGR00420">
    <property type="entry name" value="trmU"/>
    <property type="match status" value="1"/>
</dbReference>
<evidence type="ECO:0000256" key="7">
    <source>
        <dbReference type="ARBA" id="ARBA00022741"/>
    </source>
</evidence>
<dbReference type="Pfam" id="PF20258">
    <property type="entry name" value="tRNA_Me_trans_C"/>
    <property type="match status" value="1"/>
</dbReference>
<dbReference type="InterPro" id="IPR004506">
    <property type="entry name" value="MnmA-like"/>
</dbReference>
<dbReference type="Pfam" id="PF03054">
    <property type="entry name" value="tRNA_Me_trans"/>
    <property type="match status" value="1"/>
</dbReference>
<evidence type="ECO:0000256" key="6">
    <source>
        <dbReference type="ARBA" id="ARBA00022694"/>
    </source>
</evidence>
<comment type="function">
    <text evidence="1">Catalyzes the 2-thiolation of uridine at the wobble position (U34) of mitochondrial tRNA(Lys), tRNA(Glu) and tRNA(Gln). Required for the formation of 5-taurinomethyl-2-thiouridine (tm5s2U) of mitochondrial tRNA(Lys), tRNA(Glu), and tRNA(Gln) at the wobble position. ATP is required to activate the C2 atom of the wobble base.</text>
</comment>
<name>A0A1Y5IGC8_OSTTA</name>
<feature type="domain" description="tRNA-specific 2-thiouridylase MnmA-like central" evidence="13">
    <location>
        <begin position="261"/>
        <end position="325"/>
    </location>
</feature>
<evidence type="ECO:0000256" key="3">
    <source>
        <dbReference type="ARBA" id="ARBA00011953"/>
    </source>
</evidence>
<evidence type="ECO:0000256" key="1">
    <source>
        <dbReference type="ARBA" id="ARBA00003986"/>
    </source>
</evidence>
<keyword evidence="5" id="KW-0808">Transferase</keyword>
<evidence type="ECO:0000256" key="9">
    <source>
        <dbReference type="ARBA" id="ARBA00022884"/>
    </source>
</evidence>
<dbReference type="Gene3D" id="2.30.30.280">
    <property type="entry name" value="Adenine nucleotide alpha hydrolases-like domains"/>
    <property type="match status" value="1"/>
</dbReference>
<dbReference type="InterPro" id="IPR046885">
    <property type="entry name" value="MnmA-like_C"/>
</dbReference>
<comment type="similarity">
    <text evidence="2">Belongs to the MnmA/TRMU family.</text>
</comment>
<feature type="domain" description="tRNA-specific 2-thiouridylase MnmA-like C-terminal" evidence="12">
    <location>
        <begin position="398"/>
        <end position="429"/>
    </location>
</feature>
<dbReference type="InterPro" id="IPR046884">
    <property type="entry name" value="MnmA-like_central"/>
</dbReference>
<reference evidence="14" key="1">
    <citation type="submission" date="2017-04" db="EMBL/GenBank/DDBJ databases">
        <title>Population genomics of picophytoplankton unveils novel chromosome hypervariability.</title>
        <authorList>
            <consortium name="DOE Joint Genome Institute"/>
            <person name="Blanc-Mathieu R."/>
            <person name="Krasovec M."/>
            <person name="Hebrard M."/>
            <person name="Yau S."/>
            <person name="Desgranges E."/>
            <person name="Martin J."/>
            <person name="Schackwitz W."/>
            <person name="Kuo A."/>
            <person name="Salin G."/>
            <person name="Donnadieu C."/>
            <person name="Desdevises Y."/>
            <person name="Sanchez-Ferandin S."/>
            <person name="Moreau H."/>
            <person name="Rivals E."/>
            <person name="Grigoriev I.V."/>
            <person name="Grimsley N."/>
            <person name="Eyre-Walker A."/>
            <person name="Piganeau G."/>
        </authorList>
    </citation>
    <scope>NUCLEOTIDE SEQUENCE [LARGE SCALE GENOMIC DNA]</scope>
    <source>
        <strain evidence="14">RCC 1115</strain>
    </source>
</reference>
<dbReference type="PANTHER" id="PTHR11933:SF5">
    <property type="entry name" value="MITOCHONDRIAL TRNA-SPECIFIC 2-THIOURIDYLASE 1"/>
    <property type="match status" value="1"/>
</dbReference>
<sequence>MLASTARIARTVTVARVGCVPLASTARAASTALLDSIVERVERSLPTRAGASATSPSVVVGLSGGVDSAIAAWALKRCGADVTAATTKNWDGLNEDANEDCGYRDDLRSATEIARKIGIPLTEIDFTREYWNDVFEPYVKAFASGATPNPDLECNRSVKFGALLRHVTDVMGGDLLATGHYARIDRGVGERVRLLRGVDETKDQSYFLASVSGDALSKACFPLGEMLKSETREAARALSLPCAERRSSAGICFIGRRPFGDFIGEYIVPREGAFVDAETSRPVPGAPPHKGLASYTVGQRAKIGGAAKPWFVIGKNVEENVVYVANGADHDALFSTTAELADEFWISGERPEMNRLLAKARYASPLTPVTIASASSESFTPSKFSSSYVSASSLSEPLRATFDAPERAVTPGQALVLYDGDVCLGGAVIHRVGATKFEKLYI</sequence>
<dbReference type="GO" id="GO:0061708">
    <property type="term" value="F:tRNA-5-taurinomethyluridine 2-sulfurtransferase"/>
    <property type="evidence" value="ECO:0007669"/>
    <property type="project" value="UniProtKB-EC"/>
</dbReference>
<evidence type="ECO:0000256" key="11">
    <source>
        <dbReference type="ARBA" id="ARBA00049564"/>
    </source>
</evidence>
<dbReference type="NCBIfam" id="NF001138">
    <property type="entry name" value="PRK00143.1"/>
    <property type="match status" value="1"/>
</dbReference>
<evidence type="ECO:0000313" key="14">
    <source>
        <dbReference type="EMBL" id="OUS46065.1"/>
    </source>
</evidence>
<comment type="catalytic activity">
    <reaction evidence="11">
        <text>5-taurinomethyluridine(34) in tRNA + S-sulfanyl-L-cysteinyl-[protein] + AH2 + ATP = 5-taurinomethyl-2-thiouridine(34) in tRNA + L-cysteinyl-[protein] + A + AMP + diphosphate + H(+)</text>
        <dbReference type="Rhea" id="RHEA:47040"/>
        <dbReference type="Rhea" id="RHEA-COMP:10131"/>
        <dbReference type="Rhea" id="RHEA-COMP:11726"/>
        <dbReference type="Rhea" id="RHEA-COMP:11732"/>
        <dbReference type="Rhea" id="RHEA-COMP:11733"/>
        <dbReference type="ChEBI" id="CHEBI:13193"/>
        <dbReference type="ChEBI" id="CHEBI:15378"/>
        <dbReference type="ChEBI" id="CHEBI:17499"/>
        <dbReference type="ChEBI" id="CHEBI:29950"/>
        <dbReference type="ChEBI" id="CHEBI:30616"/>
        <dbReference type="ChEBI" id="CHEBI:33019"/>
        <dbReference type="ChEBI" id="CHEBI:61963"/>
        <dbReference type="ChEBI" id="CHEBI:87171"/>
        <dbReference type="ChEBI" id="CHEBI:87172"/>
        <dbReference type="ChEBI" id="CHEBI:456215"/>
        <dbReference type="EC" id="2.8.1.14"/>
    </reaction>
</comment>
<evidence type="ECO:0000256" key="8">
    <source>
        <dbReference type="ARBA" id="ARBA00022840"/>
    </source>
</evidence>
<keyword evidence="7" id="KW-0547">Nucleotide-binding</keyword>
<dbReference type="EC" id="2.8.1.14" evidence="3"/>
<dbReference type="SUPFAM" id="SSF52402">
    <property type="entry name" value="Adenine nucleotide alpha hydrolases-like"/>
    <property type="match status" value="1"/>
</dbReference>
<protein>
    <recommendedName>
        <fullName evidence="3">tRNA-5-taurinomethyluridine 2-sulfurtransferase</fullName>
        <ecNumber evidence="3">2.8.1.14</ecNumber>
    </recommendedName>
</protein>
<keyword evidence="6" id="KW-0819">tRNA processing</keyword>